<sequence length="190" mass="21100">MRIKLLLLIGGISCCIFAAVEFRLWSQGTSQPETITLADLGSSDSLSNIHFEITDFTVNDDYIVEQDEKSDKVRKGWFLLEIPANDPLDPLKSNPTERPVIAQISGDEDHMGEVLRSNQLRGVITSIGSGLDKDVKQKLAASLQKGSLDDAIKFEVDRSFPSLIWVIPLFLGGIFLILAFLYLTFIRQSA</sequence>
<comment type="caution">
    <text evidence="2">The sequence shown here is derived from an EMBL/GenBank/DDBJ whole genome shotgun (WGS) entry which is preliminary data.</text>
</comment>
<keyword evidence="1" id="KW-0812">Transmembrane</keyword>
<feature type="transmembrane region" description="Helical" evidence="1">
    <location>
        <begin position="163"/>
        <end position="185"/>
    </location>
</feature>
<keyword evidence="1" id="KW-0472">Membrane</keyword>
<reference evidence="2 3" key="1">
    <citation type="submission" date="2018-07" db="EMBL/GenBank/DDBJ databases">
        <title>Comparative genomes isolates from brazilian mangrove.</title>
        <authorList>
            <person name="De Araujo J.E."/>
            <person name="Taketani R.G."/>
            <person name="Silva M.C.P."/>
            <person name="Lourenco M.V."/>
            <person name="Oliveira V.M."/>
            <person name="Andreote F.D."/>
        </authorList>
    </citation>
    <scope>NUCLEOTIDE SEQUENCE [LARGE SCALE GENOMIC DNA]</scope>
    <source>
        <strain evidence="2 3">HEX PRIS-MGV</strain>
    </source>
</reference>
<name>A0A368KT69_9BACT</name>
<dbReference type="EMBL" id="QPEX01000024">
    <property type="protein sequence ID" value="RCS49310.1"/>
    <property type="molecule type" value="Genomic_DNA"/>
</dbReference>
<dbReference type="RefSeq" id="WP_114369025.1">
    <property type="nucleotide sequence ID" value="NZ_QPEX01000024.1"/>
</dbReference>
<evidence type="ECO:0000256" key="1">
    <source>
        <dbReference type="SAM" id="Phobius"/>
    </source>
</evidence>
<protein>
    <submittedName>
        <fullName evidence="2">Uncharacterized protein</fullName>
    </submittedName>
</protein>
<gene>
    <name evidence="2" type="ORF">DTL42_12300</name>
</gene>
<proteinExistence type="predicted"/>
<dbReference type="Proteomes" id="UP000253562">
    <property type="component" value="Unassembled WGS sequence"/>
</dbReference>
<evidence type="ECO:0000313" key="3">
    <source>
        <dbReference type="Proteomes" id="UP000253562"/>
    </source>
</evidence>
<evidence type="ECO:0000313" key="2">
    <source>
        <dbReference type="EMBL" id="RCS49310.1"/>
    </source>
</evidence>
<dbReference type="AlphaFoldDB" id="A0A368KT69"/>
<organism evidence="2 3">
    <name type="scientific">Bremerella cremea</name>
    <dbReference type="NCBI Taxonomy" id="1031537"/>
    <lineage>
        <taxon>Bacteria</taxon>
        <taxon>Pseudomonadati</taxon>
        <taxon>Planctomycetota</taxon>
        <taxon>Planctomycetia</taxon>
        <taxon>Pirellulales</taxon>
        <taxon>Pirellulaceae</taxon>
        <taxon>Bremerella</taxon>
    </lineage>
</organism>
<keyword evidence="1" id="KW-1133">Transmembrane helix</keyword>
<accession>A0A368KT69</accession>